<dbReference type="FunFam" id="3.80.10.10:FF:000432">
    <property type="entry name" value="Uncharacterized protein, isoform A"/>
    <property type="match status" value="1"/>
</dbReference>
<dbReference type="EMBL" id="OD567610">
    <property type="protein sequence ID" value="CAD7445925.1"/>
    <property type="molecule type" value="Genomic_DNA"/>
</dbReference>
<dbReference type="SUPFAM" id="SSF52047">
    <property type="entry name" value="RNI-like"/>
    <property type="match status" value="1"/>
</dbReference>
<dbReference type="PANTHER" id="PTHR20933:SF4">
    <property type="entry name" value="F-BOX INVOLVED IN POLYQ PATHOGENESIS, ISOFORM A"/>
    <property type="match status" value="1"/>
</dbReference>
<dbReference type="GO" id="GO:0031398">
    <property type="term" value="P:positive regulation of protein ubiquitination"/>
    <property type="evidence" value="ECO:0007669"/>
    <property type="project" value="TreeGrafter"/>
</dbReference>
<dbReference type="SMART" id="SM00256">
    <property type="entry name" value="FBOX"/>
    <property type="match status" value="1"/>
</dbReference>
<dbReference type="InterPro" id="IPR032675">
    <property type="entry name" value="LRR_dom_sf"/>
</dbReference>
<sequence length="574" mass="65623">MRLLSRIPLFPINKEIHPVFPCLNVLIVTRCKQVETSLESKDALSLLPSFLRPPLSSLSLTPFFSVWGQLAVERSQVYLSDGTVRSPFFNTTIEKLPDKVLLNIFSYLSHREICRVARVCKKWRMMAYDTRLWKSVSLRPEISGLHVGSLESLLALISIRFGPSLRYIELPIELITHTVLHELANKCPNLTHMLLDFSTAMQLHDFSEMQAFPTKLKYMVICLSEVIFMEGFMRKIYNFINGLEILHLIGTYEKVEEEEEEIYEVINVHKLKGATPNLRVINLYGINFVDDSHIEAFSSNCIQLECLAVNYCSKVTGSSLKTLFQRSRRLRCLLMNGTSLVSEHVLQVEWEKAALQELDITATDLSTEALIDMLTRIPGLRFLSAGQLNGFNDSVLKAFMELGNPRNLIALDLDSSDNLTDDALHKFLSRYGHQLWGLALSGMPHITDQLWQSVLPILNNAKIVVMGTQERLGVNIHVDQLMDGIANNCPNLERLELRWDPENLRFSDKSQKAIDILRVKCLKLRCLVLSDGRYFEVVKANFERADRTTVVRTTTNCRVSNYYLLSNYKDLVFN</sequence>
<dbReference type="PANTHER" id="PTHR20933">
    <property type="entry name" value="F-BOX ONLY PROTEIN 33"/>
    <property type="match status" value="1"/>
</dbReference>
<evidence type="ECO:0000313" key="2">
    <source>
        <dbReference type="EMBL" id="CAD7445925.1"/>
    </source>
</evidence>
<feature type="domain" description="F-box" evidence="1">
    <location>
        <begin position="90"/>
        <end position="136"/>
    </location>
</feature>
<dbReference type="AlphaFoldDB" id="A0A7R9F384"/>
<proteinExistence type="predicted"/>
<dbReference type="Gene3D" id="3.80.10.10">
    <property type="entry name" value="Ribonuclease Inhibitor"/>
    <property type="match status" value="3"/>
</dbReference>
<protein>
    <recommendedName>
        <fullName evidence="1">F-box domain-containing protein</fullName>
    </recommendedName>
</protein>
<dbReference type="InterPro" id="IPR001810">
    <property type="entry name" value="F-box_dom"/>
</dbReference>
<name>A0A7R9F384_9NEOP</name>
<dbReference type="Pfam" id="PF12937">
    <property type="entry name" value="F-box-like"/>
    <property type="match status" value="1"/>
</dbReference>
<dbReference type="PROSITE" id="PS50181">
    <property type="entry name" value="FBOX"/>
    <property type="match status" value="1"/>
</dbReference>
<evidence type="ECO:0000259" key="1">
    <source>
        <dbReference type="PROSITE" id="PS50181"/>
    </source>
</evidence>
<reference evidence="2" key="1">
    <citation type="submission" date="2020-11" db="EMBL/GenBank/DDBJ databases">
        <authorList>
            <person name="Tran Van P."/>
        </authorList>
    </citation>
    <scope>NUCLEOTIDE SEQUENCE</scope>
</reference>
<gene>
    <name evidence="2" type="ORF">TBIB3V08_LOCUS8268</name>
</gene>
<dbReference type="InterPro" id="IPR036047">
    <property type="entry name" value="F-box-like_dom_sf"/>
</dbReference>
<organism evidence="2">
    <name type="scientific">Timema bartmani</name>
    <dbReference type="NCBI Taxonomy" id="61472"/>
    <lineage>
        <taxon>Eukaryota</taxon>
        <taxon>Metazoa</taxon>
        <taxon>Ecdysozoa</taxon>
        <taxon>Arthropoda</taxon>
        <taxon>Hexapoda</taxon>
        <taxon>Insecta</taxon>
        <taxon>Pterygota</taxon>
        <taxon>Neoptera</taxon>
        <taxon>Polyneoptera</taxon>
        <taxon>Phasmatodea</taxon>
        <taxon>Timematodea</taxon>
        <taxon>Timematoidea</taxon>
        <taxon>Timematidae</taxon>
        <taxon>Timema</taxon>
    </lineage>
</organism>
<accession>A0A7R9F384</accession>
<dbReference type="SUPFAM" id="SSF81383">
    <property type="entry name" value="F-box domain"/>
    <property type="match status" value="1"/>
</dbReference>